<keyword evidence="6" id="KW-0106">Calcium</keyword>
<dbReference type="GO" id="GO:0005509">
    <property type="term" value="F:calcium ion binding"/>
    <property type="evidence" value="ECO:0007669"/>
    <property type="project" value="InterPro"/>
</dbReference>
<keyword evidence="5" id="KW-1015">Disulfide bond</keyword>
<evidence type="ECO:0000256" key="7">
    <source>
        <dbReference type="RuleBase" id="RU361193"/>
    </source>
</evidence>
<comment type="pathway">
    <text evidence="2">Protein modification; protein glycosylation.</text>
</comment>
<evidence type="ECO:0000256" key="5">
    <source>
        <dbReference type="ARBA" id="ARBA00023157"/>
    </source>
</evidence>
<reference evidence="9 10" key="1">
    <citation type="submission" date="2023-08" db="EMBL/GenBank/DDBJ databases">
        <authorList>
            <person name="Palmer J.M."/>
        </authorList>
    </citation>
    <scope>NUCLEOTIDE SEQUENCE [LARGE SCALE GENOMIC DNA]</scope>
    <source>
        <strain evidence="9 10">TWF481</strain>
    </source>
</reference>
<feature type="compositionally biased region" description="Basic and acidic residues" evidence="8">
    <location>
        <begin position="529"/>
        <end position="541"/>
    </location>
</feature>
<dbReference type="Proteomes" id="UP001370758">
    <property type="component" value="Unassembled WGS sequence"/>
</dbReference>
<comment type="cofactor">
    <cofactor evidence="1 6">
        <name>Ca(2+)</name>
        <dbReference type="ChEBI" id="CHEBI:29108"/>
    </cofactor>
</comment>
<evidence type="ECO:0000313" key="9">
    <source>
        <dbReference type="EMBL" id="KAK6509271.1"/>
    </source>
</evidence>
<dbReference type="GO" id="GO:0005975">
    <property type="term" value="P:carbohydrate metabolic process"/>
    <property type="evidence" value="ECO:0007669"/>
    <property type="project" value="InterPro"/>
</dbReference>
<dbReference type="PANTHER" id="PTHR11742">
    <property type="entry name" value="MANNOSYL-OLIGOSACCHARIDE ALPHA-1,2-MANNOSIDASE-RELATED"/>
    <property type="match status" value="1"/>
</dbReference>
<dbReference type="PANTHER" id="PTHR11742:SF103">
    <property type="entry name" value="ENDOPLASMIC RETICULUM MANNOSIDASE MNL2-RELATED"/>
    <property type="match status" value="1"/>
</dbReference>
<keyword evidence="6" id="KW-0479">Metal-binding</keyword>
<feature type="compositionally biased region" description="Basic and acidic residues" evidence="8">
    <location>
        <begin position="818"/>
        <end position="836"/>
    </location>
</feature>
<dbReference type="EMBL" id="JAVHJL010000002">
    <property type="protein sequence ID" value="KAK6509271.1"/>
    <property type="molecule type" value="Genomic_DNA"/>
</dbReference>
<evidence type="ECO:0000256" key="2">
    <source>
        <dbReference type="ARBA" id="ARBA00004922"/>
    </source>
</evidence>
<evidence type="ECO:0000256" key="6">
    <source>
        <dbReference type="PIRSR" id="PIRSR601382-2"/>
    </source>
</evidence>
<evidence type="ECO:0000256" key="3">
    <source>
        <dbReference type="ARBA" id="ARBA00007658"/>
    </source>
</evidence>
<proteinExistence type="inferred from homology"/>
<dbReference type="InterPro" id="IPR036026">
    <property type="entry name" value="Seven-hairpin_glycosidases"/>
</dbReference>
<dbReference type="AlphaFoldDB" id="A0AAV9WJF1"/>
<keyword evidence="4 7" id="KW-0378">Hydrolase</keyword>
<feature type="compositionally biased region" description="Acidic residues" evidence="8">
    <location>
        <begin position="113"/>
        <end position="127"/>
    </location>
</feature>
<accession>A0AAV9WJF1</accession>
<protein>
    <recommendedName>
        <fullName evidence="7">alpha-1,2-Mannosidase</fullName>
        <ecNumber evidence="7">3.2.1.-</ecNumber>
    </recommendedName>
</protein>
<name>A0AAV9WJF1_9PEZI</name>
<dbReference type="GO" id="GO:0016020">
    <property type="term" value="C:membrane"/>
    <property type="evidence" value="ECO:0007669"/>
    <property type="project" value="InterPro"/>
</dbReference>
<feature type="binding site" evidence="6">
    <location>
        <position position="970"/>
    </location>
    <ligand>
        <name>Ca(2+)</name>
        <dbReference type="ChEBI" id="CHEBI:29108"/>
    </ligand>
</feature>
<feature type="region of interest" description="Disordered" evidence="8">
    <location>
        <begin position="36"/>
        <end position="95"/>
    </location>
</feature>
<dbReference type="EC" id="3.2.1.-" evidence="7"/>
<gene>
    <name evidence="9" type="ORF">TWF481_004030</name>
</gene>
<keyword evidence="10" id="KW-1185">Reference proteome</keyword>
<dbReference type="GO" id="GO:0036503">
    <property type="term" value="P:ERAD pathway"/>
    <property type="evidence" value="ECO:0007669"/>
    <property type="project" value="UniProtKB-ARBA"/>
</dbReference>
<dbReference type="GO" id="GO:0004571">
    <property type="term" value="F:mannosyl-oligosaccharide 1,2-alpha-mannosidase activity"/>
    <property type="evidence" value="ECO:0007669"/>
    <property type="project" value="InterPro"/>
</dbReference>
<feature type="region of interest" description="Disordered" evidence="8">
    <location>
        <begin position="779"/>
        <end position="848"/>
    </location>
</feature>
<dbReference type="InterPro" id="IPR012341">
    <property type="entry name" value="6hp_glycosidase-like_sf"/>
</dbReference>
<dbReference type="PRINTS" id="PR00747">
    <property type="entry name" value="GLYHDRLASE47"/>
</dbReference>
<dbReference type="Gene3D" id="1.50.10.10">
    <property type="match status" value="3"/>
</dbReference>
<dbReference type="InterPro" id="IPR001382">
    <property type="entry name" value="Glyco_hydro_47"/>
</dbReference>
<evidence type="ECO:0000313" key="10">
    <source>
        <dbReference type="Proteomes" id="UP001370758"/>
    </source>
</evidence>
<organism evidence="9 10">
    <name type="scientific">Arthrobotrys musiformis</name>
    <dbReference type="NCBI Taxonomy" id="47236"/>
    <lineage>
        <taxon>Eukaryota</taxon>
        <taxon>Fungi</taxon>
        <taxon>Dikarya</taxon>
        <taxon>Ascomycota</taxon>
        <taxon>Pezizomycotina</taxon>
        <taxon>Orbiliomycetes</taxon>
        <taxon>Orbiliales</taxon>
        <taxon>Orbiliaceae</taxon>
        <taxon>Arthrobotrys</taxon>
    </lineage>
</organism>
<feature type="region of interest" description="Disordered" evidence="8">
    <location>
        <begin position="113"/>
        <end position="145"/>
    </location>
</feature>
<keyword evidence="7" id="KW-0326">Glycosidase</keyword>
<dbReference type="SUPFAM" id="SSF48225">
    <property type="entry name" value="Seven-hairpin glycosidases"/>
    <property type="match status" value="1"/>
</dbReference>
<evidence type="ECO:0000256" key="8">
    <source>
        <dbReference type="SAM" id="MobiDB-lite"/>
    </source>
</evidence>
<dbReference type="Pfam" id="PF01532">
    <property type="entry name" value="Glyco_hydro_47"/>
    <property type="match status" value="1"/>
</dbReference>
<dbReference type="GO" id="GO:0005783">
    <property type="term" value="C:endoplasmic reticulum"/>
    <property type="evidence" value="ECO:0007669"/>
    <property type="project" value="TreeGrafter"/>
</dbReference>
<comment type="caution">
    <text evidence="9">The sequence shown here is derived from an EMBL/GenBank/DDBJ whole genome shotgun (WGS) entry which is preliminary data.</text>
</comment>
<evidence type="ECO:0000256" key="1">
    <source>
        <dbReference type="ARBA" id="ARBA00001913"/>
    </source>
</evidence>
<sequence length="983" mass="110385">MSVIMFRVRRYRVLLLFSAFAIVLWYHFSPTDGSYSASDDWLQPTHGRGTTKEKVKAEWSAPEPDDAMPPARGNPHGDKPESGPEITPTPLSLLRPGQFNQASAASELAALETETELETDTDTDTETEPFIPIRQPPSHDHVSRPPQFDDVLKGKFNTDDEKNSEAAPHWTKLPEHFPIPPESIIPLPTGNPLNLPKIQYDFQHGSETNTQRQERLVRQAAVKDAFKHAWEGYRNNAWGHDEVMPVSGGFKDPFAGWAATLVDALDTMAIMGLHAEFEHALTGVAKIDFTTTGRNDIPMFETTIRYLGGLIGAYDVTGQKHKILLDKAVELAEILYNAFDTPNRMPVLYFEWNAESVRKKHRAGRTSCMAEIGSMSVEFTRLAQITGENKYFDAIQRITDEFEKFLPNTTLPGFWPHILDASGCEWVEEVYTVTTTIYPSATPEPDLREGSPPSLPAKAESKVVNKPTPPKVSEEDGELDEEKPSATRSKGLRKRAVDDEDEAEETGLASKLSDKETKMAKLQSGLAEMEEKATESDKKQEVIAVSHKNPDLSTSPGDDDDDVPVSPPKSNSKPKPPPQKPIVKQQVLTREKCVPSGFRMNEGENHYSYGGMSDSTYEYLLKEHILLGGLKEQYGKLYIETYEAGRDNLFFKPMTPKNSDILVSGKMKVNYDWDRHSSFSQFESSGSHLTCFVGGMVGMGSKIFSRPEDLQAAIKLTEGCVWNYFSTATGIMPEGFIMTKCPKGSPDCKWDENYWRASIIAPNGEVIDSAERDHQIKLVNPYSRSSGSIHKRQVGYDGDKDLPPPPLPPQAIPNTHADIGKYLRNGEKPTATREGDSPSAPDHPVKQKDPYEKWVEGVNEHIQWTKVPEGYTEVNDPKYILRPEAIESVFYMYRITGDRSWQDKGWKMFLAVEKYTKTAIAHSAINNVLEPRVVQMDSMESFWLAETLKYFYLLFSEPDVISLDDYVLNTEAHPLLRPKHKAT</sequence>
<feature type="region of interest" description="Disordered" evidence="8">
    <location>
        <begin position="439"/>
        <end position="584"/>
    </location>
</feature>
<dbReference type="InterPro" id="IPR050749">
    <property type="entry name" value="Glycosyl_Hydrolase_47"/>
</dbReference>
<comment type="similarity">
    <text evidence="3 7">Belongs to the glycosyl hydrolase 47 family.</text>
</comment>
<evidence type="ECO:0000256" key="4">
    <source>
        <dbReference type="ARBA" id="ARBA00022801"/>
    </source>
</evidence>